<dbReference type="EMBL" id="JACHXW010000001">
    <property type="protein sequence ID" value="MBB3150282.1"/>
    <property type="molecule type" value="Genomic_DNA"/>
</dbReference>
<comment type="similarity">
    <text evidence="1">Belongs to the serpin family.</text>
</comment>
<accession>A0A7W5G8U7</accession>
<feature type="signal peptide" evidence="2">
    <location>
        <begin position="1"/>
        <end position="18"/>
    </location>
</feature>
<dbReference type="CDD" id="cd19588">
    <property type="entry name" value="serpin_miropin-like"/>
    <property type="match status" value="1"/>
</dbReference>
<dbReference type="Gene3D" id="2.30.39.10">
    <property type="entry name" value="Alpha-1-antitrypsin, domain 1"/>
    <property type="match status" value="1"/>
</dbReference>
<proteinExistence type="inferred from homology"/>
<dbReference type="SUPFAM" id="SSF56574">
    <property type="entry name" value="Serpins"/>
    <property type="match status" value="1"/>
</dbReference>
<dbReference type="GO" id="GO:0004867">
    <property type="term" value="F:serine-type endopeptidase inhibitor activity"/>
    <property type="evidence" value="ECO:0007669"/>
    <property type="project" value="InterPro"/>
</dbReference>
<feature type="domain" description="Serpin" evidence="3">
    <location>
        <begin position="52"/>
        <end position="413"/>
    </location>
</feature>
<dbReference type="InterPro" id="IPR042185">
    <property type="entry name" value="Serpin_sf_2"/>
</dbReference>
<dbReference type="PANTHER" id="PTHR11461:SF211">
    <property type="entry name" value="GH10112P-RELATED"/>
    <property type="match status" value="1"/>
</dbReference>
<protein>
    <submittedName>
        <fullName evidence="4">Serpin B</fullName>
    </submittedName>
</protein>
<dbReference type="InterPro" id="IPR042178">
    <property type="entry name" value="Serpin_sf_1"/>
</dbReference>
<dbReference type="InterPro" id="IPR023796">
    <property type="entry name" value="Serpin_dom"/>
</dbReference>
<name>A0A7W5G8U7_9BACL</name>
<dbReference type="PROSITE" id="PS51257">
    <property type="entry name" value="PROKAR_LIPOPROTEIN"/>
    <property type="match status" value="1"/>
</dbReference>
<dbReference type="InterPro" id="IPR000215">
    <property type="entry name" value="Serpin_fam"/>
</dbReference>
<sequence>MVRAIKFIAITAALLLTACGQNTEKTITTKARAQLASQADTRVATAANAFGLSVMKQVYVSNKGKNVTVSPISLTQALAMALNGASGATFDQMASTMLIDKLSRDEINKGQQKLNELLRHPGPGIKLTNANSLWLQKGWPFREDYIGRVKDTYAAQLNERDLTEPAVRKEINKWVNKQTNGLIPTIIDKPIPEVARLILINALYFNGTWKEPFKPEQTKLGSFTNADGDTSPISYMHQQQVYEYEETADYQAVRLPYGDEQMGMLVVLPQPNADHTVLVEQLLSQDHFWTKRFDSFQGKLTMPKFRIENQLDLTQALKAMGMNLPFDRNSADFSIMADTADGKDLYINHILHKTVIDVSERGTEAAAITKIGIDAGGAPPSKTFEMDINRPFMFAVQDLQSGLLLFAGIVETL</sequence>
<feature type="chain" id="PRO_5039084727" evidence="2">
    <location>
        <begin position="19"/>
        <end position="413"/>
    </location>
</feature>
<evidence type="ECO:0000313" key="5">
    <source>
        <dbReference type="Proteomes" id="UP000518605"/>
    </source>
</evidence>
<dbReference type="PANTHER" id="PTHR11461">
    <property type="entry name" value="SERINE PROTEASE INHIBITOR, SERPIN"/>
    <property type="match status" value="1"/>
</dbReference>
<dbReference type="InterPro" id="IPR023795">
    <property type="entry name" value="Serpin_CS"/>
</dbReference>
<evidence type="ECO:0000256" key="2">
    <source>
        <dbReference type="SAM" id="SignalP"/>
    </source>
</evidence>
<comment type="caution">
    <text evidence="4">The sequence shown here is derived from an EMBL/GenBank/DDBJ whole genome shotgun (WGS) entry which is preliminary data.</text>
</comment>
<dbReference type="GO" id="GO:0005615">
    <property type="term" value="C:extracellular space"/>
    <property type="evidence" value="ECO:0007669"/>
    <property type="project" value="InterPro"/>
</dbReference>
<dbReference type="PROSITE" id="PS00284">
    <property type="entry name" value="SERPIN"/>
    <property type="match status" value="1"/>
</dbReference>
<dbReference type="InterPro" id="IPR036186">
    <property type="entry name" value="Serpin_sf"/>
</dbReference>
<dbReference type="Gene3D" id="3.30.497.10">
    <property type="entry name" value="Antithrombin, subunit I, domain 2"/>
    <property type="match status" value="1"/>
</dbReference>
<dbReference type="SMART" id="SM00093">
    <property type="entry name" value="SERPIN"/>
    <property type="match status" value="1"/>
</dbReference>
<gene>
    <name evidence="4" type="ORF">FHS16_000314</name>
</gene>
<evidence type="ECO:0000313" key="4">
    <source>
        <dbReference type="EMBL" id="MBB3150282.1"/>
    </source>
</evidence>
<dbReference type="RefSeq" id="WP_183557928.1">
    <property type="nucleotide sequence ID" value="NZ_CBCSLB010000001.1"/>
</dbReference>
<evidence type="ECO:0000259" key="3">
    <source>
        <dbReference type="SMART" id="SM00093"/>
    </source>
</evidence>
<organism evidence="4 5">
    <name type="scientific">Paenibacillus endophyticus</name>
    <dbReference type="NCBI Taxonomy" id="1294268"/>
    <lineage>
        <taxon>Bacteria</taxon>
        <taxon>Bacillati</taxon>
        <taxon>Bacillota</taxon>
        <taxon>Bacilli</taxon>
        <taxon>Bacillales</taxon>
        <taxon>Paenibacillaceae</taxon>
        <taxon>Paenibacillus</taxon>
    </lineage>
</organism>
<evidence type="ECO:0000256" key="1">
    <source>
        <dbReference type="RuleBase" id="RU000411"/>
    </source>
</evidence>
<reference evidence="4 5" key="1">
    <citation type="submission" date="2020-08" db="EMBL/GenBank/DDBJ databases">
        <title>Genomic Encyclopedia of Type Strains, Phase III (KMG-III): the genomes of soil and plant-associated and newly described type strains.</title>
        <authorList>
            <person name="Whitman W."/>
        </authorList>
    </citation>
    <scope>NUCLEOTIDE SEQUENCE [LARGE SCALE GENOMIC DNA]</scope>
    <source>
        <strain evidence="4 5">CECT 8234</strain>
    </source>
</reference>
<dbReference type="Proteomes" id="UP000518605">
    <property type="component" value="Unassembled WGS sequence"/>
</dbReference>
<keyword evidence="2" id="KW-0732">Signal</keyword>
<keyword evidence="5" id="KW-1185">Reference proteome</keyword>
<dbReference type="AlphaFoldDB" id="A0A7W5G8U7"/>
<dbReference type="Pfam" id="PF00079">
    <property type="entry name" value="Serpin"/>
    <property type="match status" value="1"/>
</dbReference>